<sequence length="46" mass="5139">MNITNAIMLWAGWYLLLLGLPLWLIGVLAKDWAGKPAPVRRPHSGQ</sequence>
<keyword evidence="2" id="KW-1185">Reference proteome</keyword>
<dbReference type="KEGG" id="nti:DNFV4_00191"/>
<reference evidence="1" key="1">
    <citation type="submission" date="2022-10" db="EMBL/GenBank/DDBJ databases">
        <authorList>
            <person name="Koch H."/>
        </authorList>
    </citation>
    <scope>NUCLEOTIDE SEQUENCE</scope>
    <source>
        <strain evidence="1">DNF</strain>
    </source>
</reference>
<evidence type="ECO:0000313" key="1">
    <source>
        <dbReference type="EMBL" id="CAI4029773.1"/>
    </source>
</evidence>
<proteinExistence type="predicted"/>
<gene>
    <name evidence="1" type="ORF">DNFV4_00191</name>
</gene>
<evidence type="ECO:0000313" key="2">
    <source>
        <dbReference type="Proteomes" id="UP001179121"/>
    </source>
</evidence>
<dbReference type="Proteomes" id="UP001179121">
    <property type="component" value="Chromosome"/>
</dbReference>
<dbReference type="AlphaFoldDB" id="A0AA86MVJ3"/>
<protein>
    <submittedName>
        <fullName evidence="1">Uncharacterized protein</fullName>
    </submittedName>
</protein>
<dbReference type="EMBL" id="OX365700">
    <property type="protein sequence ID" value="CAI4029773.1"/>
    <property type="molecule type" value="Genomic_DNA"/>
</dbReference>
<name>A0AA86MVJ3_9BACT</name>
<dbReference type="RefSeq" id="WP_289266797.1">
    <property type="nucleotide sequence ID" value="NZ_OX365700.1"/>
</dbReference>
<organism evidence="1 2">
    <name type="scientific">Nitrospira tepida</name>
    <dbReference type="NCBI Taxonomy" id="2973512"/>
    <lineage>
        <taxon>Bacteria</taxon>
        <taxon>Pseudomonadati</taxon>
        <taxon>Nitrospirota</taxon>
        <taxon>Nitrospiria</taxon>
        <taxon>Nitrospirales</taxon>
        <taxon>Nitrospiraceae</taxon>
        <taxon>Nitrospira</taxon>
    </lineage>
</organism>
<accession>A0AA86MVJ3</accession>